<evidence type="ECO:0000313" key="3">
    <source>
        <dbReference type="Proteomes" id="UP001500212"/>
    </source>
</evidence>
<accession>A0ABP8TCR4</accession>
<dbReference type="EMBL" id="BAABHJ010000001">
    <property type="protein sequence ID" value="GAA4601089.1"/>
    <property type="molecule type" value="Genomic_DNA"/>
</dbReference>
<gene>
    <name evidence="2" type="ORF">GCM10023195_02290</name>
</gene>
<keyword evidence="3" id="KW-1185">Reference proteome</keyword>
<sequence length="142" mass="16407">MTPFPPSGIEVIIVLSRKSASAGLVAIAATAGALFTTPPASAQSIPAAHVSAVVARASASTPLGDGWWRHHRHFRHFHHFRHHRYWHHRFYRGRFGYRHFGYRHFGYRHFGYPRYGYSRYGHFYPYGDYGGNFNRNVNIIVH</sequence>
<feature type="chain" id="PRO_5045943161" evidence="1">
    <location>
        <begin position="43"/>
        <end position="142"/>
    </location>
</feature>
<reference evidence="3" key="1">
    <citation type="journal article" date="2019" name="Int. J. Syst. Evol. Microbiol.">
        <title>The Global Catalogue of Microorganisms (GCM) 10K type strain sequencing project: providing services to taxonomists for standard genome sequencing and annotation.</title>
        <authorList>
            <consortium name="The Broad Institute Genomics Platform"/>
            <consortium name="The Broad Institute Genome Sequencing Center for Infectious Disease"/>
            <person name="Wu L."/>
            <person name="Ma J."/>
        </authorList>
    </citation>
    <scope>NUCLEOTIDE SEQUENCE [LARGE SCALE GENOMIC DNA]</scope>
    <source>
        <strain evidence="3">JCM 17938</strain>
    </source>
</reference>
<proteinExistence type="predicted"/>
<organism evidence="2 3">
    <name type="scientific">Actinoallomurus liliacearum</name>
    <dbReference type="NCBI Taxonomy" id="1080073"/>
    <lineage>
        <taxon>Bacteria</taxon>
        <taxon>Bacillati</taxon>
        <taxon>Actinomycetota</taxon>
        <taxon>Actinomycetes</taxon>
        <taxon>Streptosporangiales</taxon>
        <taxon>Thermomonosporaceae</taxon>
        <taxon>Actinoallomurus</taxon>
    </lineage>
</organism>
<keyword evidence="1" id="KW-0732">Signal</keyword>
<evidence type="ECO:0000313" key="2">
    <source>
        <dbReference type="EMBL" id="GAA4601089.1"/>
    </source>
</evidence>
<evidence type="ECO:0000256" key="1">
    <source>
        <dbReference type="SAM" id="SignalP"/>
    </source>
</evidence>
<feature type="signal peptide" evidence="1">
    <location>
        <begin position="1"/>
        <end position="42"/>
    </location>
</feature>
<dbReference type="Proteomes" id="UP001500212">
    <property type="component" value="Unassembled WGS sequence"/>
</dbReference>
<protein>
    <submittedName>
        <fullName evidence="2">Uncharacterized protein</fullName>
    </submittedName>
</protein>
<name>A0ABP8TCR4_9ACTN</name>
<comment type="caution">
    <text evidence="2">The sequence shown here is derived from an EMBL/GenBank/DDBJ whole genome shotgun (WGS) entry which is preliminary data.</text>
</comment>